<dbReference type="Pfam" id="PF00271">
    <property type="entry name" value="Helicase_C"/>
    <property type="match status" value="1"/>
</dbReference>
<dbReference type="InterPro" id="IPR055227">
    <property type="entry name" value="HRQ1_WHD"/>
</dbReference>
<reference evidence="6" key="2">
    <citation type="journal article" date="2021" name="PeerJ">
        <title>Extensive microbial diversity within the chicken gut microbiome revealed by metagenomics and culture.</title>
        <authorList>
            <person name="Gilroy R."/>
            <person name="Ravi A."/>
            <person name="Getino M."/>
            <person name="Pursley I."/>
            <person name="Horton D.L."/>
            <person name="Alikhan N.F."/>
            <person name="Baker D."/>
            <person name="Gharbi K."/>
            <person name="Hall N."/>
            <person name="Watson M."/>
            <person name="Adriaenssens E.M."/>
            <person name="Foster-Nyarko E."/>
            <person name="Jarju S."/>
            <person name="Secka A."/>
            <person name="Antonio M."/>
            <person name="Oren A."/>
            <person name="Chaudhuri R.R."/>
            <person name="La Ragione R."/>
            <person name="Hildebrand F."/>
            <person name="Pallen M.J."/>
        </authorList>
    </citation>
    <scope>NUCLEOTIDE SEQUENCE</scope>
    <source>
        <strain evidence="6">ChiGjej1B1-24693</strain>
    </source>
</reference>
<dbReference type="InterPro" id="IPR014001">
    <property type="entry name" value="Helicase_ATP-bd"/>
</dbReference>
<dbReference type="Gene3D" id="3.40.50.300">
    <property type="entry name" value="P-loop containing nucleotide triphosphate hydrolases"/>
    <property type="match status" value="2"/>
</dbReference>
<dbReference type="AlphaFoldDB" id="A0A9D1GWX5"/>
<dbReference type="GO" id="GO:0043138">
    <property type="term" value="F:3'-5' DNA helicase activity"/>
    <property type="evidence" value="ECO:0007669"/>
    <property type="project" value="TreeGrafter"/>
</dbReference>
<evidence type="ECO:0000256" key="1">
    <source>
        <dbReference type="ARBA" id="ARBA00022741"/>
    </source>
</evidence>
<dbReference type="GO" id="GO:0006289">
    <property type="term" value="P:nucleotide-excision repair"/>
    <property type="evidence" value="ECO:0007669"/>
    <property type="project" value="TreeGrafter"/>
</dbReference>
<evidence type="ECO:0000259" key="5">
    <source>
        <dbReference type="PROSITE" id="PS51194"/>
    </source>
</evidence>
<dbReference type="EMBL" id="DVLP01000114">
    <property type="protein sequence ID" value="HIT74722.1"/>
    <property type="molecule type" value="Genomic_DNA"/>
</dbReference>
<feature type="region of interest" description="Disordered" evidence="3">
    <location>
        <begin position="118"/>
        <end position="150"/>
    </location>
</feature>
<comment type="caution">
    <text evidence="6">The sequence shown here is derived from an EMBL/GenBank/DDBJ whole genome shotgun (WGS) entry which is preliminary data.</text>
</comment>
<dbReference type="Proteomes" id="UP000886842">
    <property type="component" value="Unassembled WGS sequence"/>
</dbReference>
<feature type="region of interest" description="Disordered" evidence="3">
    <location>
        <begin position="342"/>
        <end position="368"/>
    </location>
</feature>
<reference evidence="6" key="1">
    <citation type="submission" date="2020-10" db="EMBL/GenBank/DDBJ databases">
        <authorList>
            <person name="Gilroy R."/>
        </authorList>
    </citation>
    <scope>NUCLEOTIDE SEQUENCE</scope>
    <source>
        <strain evidence="6">ChiGjej1B1-24693</strain>
    </source>
</reference>
<keyword evidence="6" id="KW-0347">Helicase</keyword>
<evidence type="ECO:0000256" key="2">
    <source>
        <dbReference type="ARBA" id="ARBA00022840"/>
    </source>
</evidence>
<dbReference type="SMART" id="SM00490">
    <property type="entry name" value="HELICc"/>
    <property type="match status" value="1"/>
</dbReference>
<proteinExistence type="predicted"/>
<protein>
    <submittedName>
        <fullName evidence="6">DEAD/DEAH box helicase</fullName>
    </submittedName>
</protein>
<dbReference type="PROSITE" id="PS51194">
    <property type="entry name" value="HELICASE_CTER"/>
    <property type="match status" value="1"/>
</dbReference>
<dbReference type="GO" id="GO:0036297">
    <property type="term" value="P:interstrand cross-link repair"/>
    <property type="evidence" value="ECO:0007669"/>
    <property type="project" value="TreeGrafter"/>
</dbReference>
<dbReference type="InterPro" id="IPR027417">
    <property type="entry name" value="P-loop_NTPase"/>
</dbReference>
<accession>A0A9D1GWX5</accession>
<dbReference type="SUPFAM" id="SSF52540">
    <property type="entry name" value="P-loop containing nucleoside triphosphate hydrolases"/>
    <property type="match status" value="1"/>
</dbReference>
<dbReference type="Pfam" id="PF00270">
    <property type="entry name" value="DEAD"/>
    <property type="match status" value="1"/>
</dbReference>
<dbReference type="InterPro" id="IPR001650">
    <property type="entry name" value="Helicase_C-like"/>
</dbReference>
<sequence length="569" mass="60801">MSGLVGPDGHDGTGVDPTDPDLFGCAGPTLERLRDEGRIRHVHTVPERAADTARWPDWVPDVVVERLAARGVTAPWAHQVAAAEAAHDGRSVVLATGTASGKSLGYLLPVIAATLPGSAGSPGPAGSPGSAGSPWSARNRENGEETTTDRVRHLRQLTTDPQRPGTALYLAPTKALAHDQRRAARELQIPRWRVGALDGDSDSEEREFARRYAGFVLSNPDMLHFSVLPSHRRWADLLARLRYVVIDEAHRYRGVFGSQIALVVRRLRRLCAHYGADPVIIAASATTGDPARSLARLTGLHPDNIEVVDRDASPHASVTHALVDAGEQVIDISAGLLADLAQPTPEPAEGRPSPELVEGPEHSQSTSSQVVAFVPSRKLCEIVAVEAQRRNRGATIEAYRGGYLASERRDLEARLTAGTLHGVAATNALELGIDIAGLDAVVIAGIPGSLASYWQQAGRAGRRGRPALVVALGGIDQRDSHLLAHPELIFERPAEPTVLDPDNPRLLGGQLACAAQELPLQEADAEWFGPAMAPVLAALTRQGVLRHRGSGSAARWHWTRADRAVDLVD</sequence>
<organism evidence="6 7">
    <name type="scientific">Candidatus Avipropionibacterium avicola</name>
    <dbReference type="NCBI Taxonomy" id="2840701"/>
    <lineage>
        <taxon>Bacteria</taxon>
        <taxon>Bacillati</taxon>
        <taxon>Actinomycetota</taxon>
        <taxon>Actinomycetes</taxon>
        <taxon>Propionibacteriales</taxon>
        <taxon>Propionibacteriaceae</taxon>
        <taxon>Propionibacteriaceae incertae sedis</taxon>
        <taxon>Candidatus Avipropionibacterium</taxon>
    </lineage>
</organism>
<feature type="domain" description="Helicase ATP-binding" evidence="4">
    <location>
        <begin position="83"/>
        <end position="305"/>
    </location>
</feature>
<name>A0A9D1GWX5_9ACTN</name>
<dbReference type="CDD" id="cd18797">
    <property type="entry name" value="SF2_C_Hrq"/>
    <property type="match status" value="1"/>
</dbReference>
<evidence type="ECO:0000313" key="6">
    <source>
        <dbReference type="EMBL" id="HIT74722.1"/>
    </source>
</evidence>
<feature type="compositionally biased region" description="Low complexity" evidence="3">
    <location>
        <begin position="118"/>
        <end position="137"/>
    </location>
</feature>
<evidence type="ECO:0000256" key="3">
    <source>
        <dbReference type="SAM" id="MobiDB-lite"/>
    </source>
</evidence>
<dbReference type="PROSITE" id="PS51192">
    <property type="entry name" value="HELICASE_ATP_BIND_1"/>
    <property type="match status" value="1"/>
</dbReference>
<dbReference type="GO" id="GO:0003676">
    <property type="term" value="F:nucleic acid binding"/>
    <property type="evidence" value="ECO:0007669"/>
    <property type="project" value="InterPro"/>
</dbReference>
<dbReference type="PANTHER" id="PTHR47957:SF3">
    <property type="entry name" value="ATP-DEPENDENT HELICASE HRQ1"/>
    <property type="match status" value="1"/>
</dbReference>
<feature type="domain" description="Helicase C-terminal" evidence="5">
    <location>
        <begin position="355"/>
        <end position="505"/>
    </location>
</feature>
<dbReference type="InterPro" id="IPR011545">
    <property type="entry name" value="DEAD/DEAH_box_helicase_dom"/>
</dbReference>
<feature type="non-terminal residue" evidence="6">
    <location>
        <position position="569"/>
    </location>
</feature>
<keyword evidence="1" id="KW-0547">Nucleotide-binding</keyword>
<evidence type="ECO:0000259" key="4">
    <source>
        <dbReference type="PROSITE" id="PS51192"/>
    </source>
</evidence>
<dbReference type="Pfam" id="PF22982">
    <property type="entry name" value="WHD_HRQ1"/>
    <property type="match status" value="1"/>
</dbReference>
<evidence type="ECO:0000313" key="7">
    <source>
        <dbReference type="Proteomes" id="UP000886842"/>
    </source>
</evidence>
<keyword evidence="2" id="KW-0067">ATP-binding</keyword>
<gene>
    <name evidence="6" type="ORF">IAA98_03970</name>
</gene>
<feature type="region of interest" description="Disordered" evidence="3">
    <location>
        <begin position="1"/>
        <end position="21"/>
    </location>
</feature>
<feature type="compositionally biased region" description="Basic and acidic residues" evidence="3">
    <location>
        <begin position="138"/>
        <end position="150"/>
    </location>
</feature>
<dbReference type="PANTHER" id="PTHR47957">
    <property type="entry name" value="ATP-DEPENDENT HELICASE HRQ1"/>
    <property type="match status" value="1"/>
</dbReference>
<keyword evidence="6" id="KW-0378">Hydrolase</keyword>
<dbReference type="GO" id="GO:0005524">
    <property type="term" value="F:ATP binding"/>
    <property type="evidence" value="ECO:0007669"/>
    <property type="project" value="UniProtKB-KW"/>
</dbReference>
<dbReference type="SMART" id="SM00487">
    <property type="entry name" value="DEXDc"/>
    <property type="match status" value="1"/>
</dbReference>
<dbReference type="CDD" id="cd17923">
    <property type="entry name" value="DEXHc_Hrq1-like"/>
    <property type="match status" value="1"/>
</dbReference>